<evidence type="ECO:0000313" key="2">
    <source>
        <dbReference type="EMBL" id="MCB8888805.1"/>
    </source>
</evidence>
<sequence>MRVRRLWVENFRGIKCLDWKIPTNQKLIALIGPGDGGKSTILDAIHYLLGDRWSIPFADTDFFKVDVQNPIIIKALLIDLPSALKKDSAFGLWLSGVDQGGEPLQDPEDGSESALLVQLSVDSSLEPRWTVIRPDGAEKHLTSAQRRAFSTFKVDDRTDAQLRWSRNSALGRLSSADGSERDALAAASRAAREALADHESSSLADLAEKVQDRANQVGGGSFGNLRPGLDTSRSSMGAALALHEDVIPLTRYGLGSRRLASLAIQQLAAGSRSVAVVDELESGLEPHRAVRLLNYLLSDDGYSQIMVTTHSPVIVEQAQIENLATVQNQDGTVIVTSLGGAGDLMQRLRRSRPSSLLARRVVVAEGKTEYGLLLECLDAWDAQRTELGMSTSAGEGVAIQDGNGGTEVGPRAEALSRLGLNVATFLDNDDDSVNECIASAEASGVKVIRWNPGLNTESQACADLKANGLTSFIKLGVERRSGEDTVLQDLNSIEPTNPVPSLDVEDWTLSGIALEDARDRIVTAAVKRKWFKNVDGGRALGEWIVRNYTKKQLASTVALLEQVKAFVYSEKLGPGKDTSGERADG</sequence>
<dbReference type="RefSeq" id="WP_227389467.1">
    <property type="nucleotide sequence ID" value="NZ_JBHSCJ010000010.1"/>
</dbReference>
<dbReference type="Gene3D" id="3.40.50.300">
    <property type="entry name" value="P-loop containing nucleotide triphosphate hydrolases"/>
    <property type="match status" value="1"/>
</dbReference>
<feature type="domain" description="ATPase AAA-type core" evidence="1">
    <location>
        <begin position="28"/>
        <end position="316"/>
    </location>
</feature>
<organism evidence="2 3">
    <name type="scientific">Vreelandella malpeensis</name>
    <dbReference type="NCBI Taxonomy" id="1172368"/>
    <lineage>
        <taxon>Bacteria</taxon>
        <taxon>Pseudomonadati</taxon>
        <taxon>Pseudomonadota</taxon>
        <taxon>Gammaproteobacteria</taxon>
        <taxon>Oceanospirillales</taxon>
        <taxon>Halomonadaceae</taxon>
        <taxon>Vreelandella</taxon>
    </lineage>
</organism>
<dbReference type="PANTHER" id="PTHR43581:SF4">
    <property type="entry name" value="ATP_GTP PHOSPHATASE"/>
    <property type="match status" value="1"/>
</dbReference>
<dbReference type="InterPro" id="IPR027417">
    <property type="entry name" value="P-loop_NTPase"/>
</dbReference>
<name>A0ABS8DRD6_9GAMM</name>
<dbReference type="EMBL" id="WHVL01000002">
    <property type="protein sequence ID" value="MCB8888805.1"/>
    <property type="molecule type" value="Genomic_DNA"/>
</dbReference>
<reference evidence="2 3" key="1">
    <citation type="journal article" date="2021" name="Sci. Rep.">
        <title>Genome analysis of a halophilic bacterium Halomonas malpeensis YU-PRIM-29(T) reveals its exopolysaccharide and pigment producing capabilities.</title>
        <authorList>
            <person name="Athmika"/>
            <person name="Ghate S.D."/>
            <person name="Arun A.B."/>
            <person name="Rao S.S."/>
            <person name="Kumar S.T.A."/>
            <person name="Kandiyil M.K."/>
            <person name="Saptami K."/>
            <person name="Rekha P.D."/>
        </authorList>
    </citation>
    <scope>NUCLEOTIDE SEQUENCE [LARGE SCALE GENOMIC DNA]</scope>
    <source>
        <strain evidence="3">prim 29</strain>
    </source>
</reference>
<dbReference type="InterPro" id="IPR003959">
    <property type="entry name" value="ATPase_AAA_core"/>
</dbReference>
<dbReference type="PANTHER" id="PTHR43581">
    <property type="entry name" value="ATP/GTP PHOSPHATASE"/>
    <property type="match status" value="1"/>
</dbReference>
<proteinExistence type="predicted"/>
<keyword evidence="3" id="KW-1185">Reference proteome</keyword>
<protein>
    <submittedName>
        <fullName evidence="2">AAA family ATPase</fullName>
    </submittedName>
</protein>
<dbReference type="Pfam" id="PF13304">
    <property type="entry name" value="AAA_21"/>
    <property type="match status" value="1"/>
</dbReference>
<dbReference type="SUPFAM" id="SSF52540">
    <property type="entry name" value="P-loop containing nucleoside triphosphate hydrolases"/>
    <property type="match status" value="1"/>
</dbReference>
<dbReference type="InterPro" id="IPR051396">
    <property type="entry name" value="Bact_Antivir_Def_Nuclease"/>
</dbReference>
<evidence type="ECO:0000259" key="1">
    <source>
        <dbReference type="Pfam" id="PF13304"/>
    </source>
</evidence>
<gene>
    <name evidence="2" type="ORF">GEV37_06705</name>
</gene>
<evidence type="ECO:0000313" key="3">
    <source>
        <dbReference type="Proteomes" id="UP001319882"/>
    </source>
</evidence>
<comment type="caution">
    <text evidence="2">The sequence shown here is derived from an EMBL/GenBank/DDBJ whole genome shotgun (WGS) entry which is preliminary data.</text>
</comment>
<dbReference type="Proteomes" id="UP001319882">
    <property type="component" value="Unassembled WGS sequence"/>
</dbReference>
<accession>A0ABS8DRD6</accession>